<dbReference type="PANTHER" id="PTHR43804">
    <property type="entry name" value="LD18447P"/>
    <property type="match status" value="1"/>
</dbReference>
<dbReference type="PANTHER" id="PTHR43804:SF7">
    <property type="entry name" value="LD18447P"/>
    <property type="match status" value="1"/>
</dbReference>
<keyword evidence="7" id="KW-1185">Reference proteome</keyword>
<dbReference type="PROSITE" id="PS00745">
    <property type="entry name" value="RF_PROK_I"/>
    <property type="match status" value="1"/>
</dbReference>
<evidence type="ECO:0000256" key="4">
    <source>
        <dbReference type="SAM" id="MobiDB-lite"/>
    </source>
</evidence>
<comment type="similarity">
    <text evidence="1">Belongs to the prokaryotic/mitochondrial release factor family.</text>
</comment>
<organism evidence="6 7">
    <name type="scientific">Apophysomyces ossiformis</name>
    <dbReference type="NCBI Taxonomy" id="679940"/>
    <lineage>
        <taxon>Eukaryota</taxon>
        <taxon>Fungi</taxon>
        <taxon>Fungi incertae sedis</taxon>
        <taxon>Mucoromycota</taxon>
        <taxon>Mucoromycotina</taxon>
        <taxon>Mucoromycetes</taxon>
        <taxon>Mucorales</taxon>
        <taxon>Mucorineae</taxon>
        <taxon>Mucoraceae</taxon>
        <taxon>Apophysomyces</taxon>
    </lineage>
</organism>
<feature type="region of interest" description="Disordered" evidence="4">
    <location>
        <begin position="318"/>
        <end position="346"/>
    </location>
</feature>
<evidence type="ECO:0000313" key="7">
    <source>
        <dbReference type="Proteomes" id="UP000605846"/>
    </source>
</evidence>
<dbReference type="SMART" id="SM00937">
    <property type="entry name" value="PCRF"/>
    <property type="match status" value="1"/>
</dbReference>
<dbReference type="InterPro" id="IPR005139">
    <property type="entry name" value="PCRF"/>
</dbReference>
<proteinExistence type="inferred from homology"/>
<evidence type="ECO:0000256" key="3">
    <source>
        <dbReference type="ARBA" id="ARBA00022917"/>
    </source>
</evidence>
<dbReference type="EMBL" id="JABAYA010000195">
    <property type="protein sequence ID" value="KAF7722444.1"/>
    <property type="molecule type" value="Genomic_DNA"/>
</dbReference>
<dbReference type="SUPFAM" id="SSF75620">
    <property type="entry name" value="Release factor"/>
    <property type="match status" value="1"/>
</dbReference>
<dbReference type="GO" id="GO:0032543">
    <property type="term" value="P:mitochondrial translation"/>
    <property type="evidence" value="ECO:0007669"/>
    <property type="project" value="UniProtKB-ARBA"/>
</dbReference>
<dbReference type="AlphaFoldDB" id="A0A8H7BRJ9"/>
<evidence type="ECO:0000256" key="2">
    <source>
        <dbReference type="ARBA" id="ARBA00022481"/>
    </source>
</evidence>
<dbReference type="Pfam" id="PF03462">
    <property type="entry name" value="PCRF"/>
    <property type="match status" value="2"/>
</dbReference>
<dbReference type="Pfam" id="PF00472">
    <property type="entry name" value="RF-1"/>
    <property type="match status" value="1"/>
</dbReference>
<accession>A0A8H7BRJ9</accession>
<evidence type="ECO:0000256" key="1">
    <source>
        <dbReference type="ARBA" id="ARBA00010835"/>
    </source>
</evidence>
<dbReference type="OrthoDB" id="2019491at2759"/>
<feature type="compositionally biased region" description="Basic and acidic residues" evidence="4">
    <location>
        <begin position="318"/>
        <end position="329"/>
    </location>
</feature>
<sequence length="391" mass="44412">MIFALPLVRRKVFNKRLVRKRSYSEKEFHSSQLIPKRSYLTALTPSFSRITPSLQQKLGELAARHDELLTQLSNNQLTSNDLANASKELANLSTSKSLFEDWQKKMSDFEQLRELLSSQEQDDEMLELAKEESSELESRICEIERDLITELAPKDPADDASAILEIRAGAGGDEAALFSADMARMYERFAQLQRWKWEVLASSEDMNGKGLKLSIVSRVQRVPATEAQGRIHTSTITVAILPQPTEVDVQIRDSDLRIDVYRASGAGGQHVNTTDSAVRITHIPTGLVVAMQDERSQHKNKAKALKILRAKIFDMEREKSDTARRDSRNKQIGSGDRSEKIRTYNFPQNRVTDHRINLTLYELEPILSGESLMGVIEPLRDHYFTQSLENQ</sequence>
<dbReference type="Gene3D" id="6.10.140.1950">
    <property type="match status" value="1"/>
</dbReference>
<dbReference type="GO" id="GO:0005739">
    <property type="term" value="C:mitochondrion"/>
    <property type="evidence" value="ECO:0007669"/>
    <property type="project" value="GOC"/>
</dbReference>
<keyword evidence="3" id="KW-0648">Protein biosynthesis</keyword>
<protein>
    <recommendedName>
        <fullName evidence="5">Prokaryotic-type class I peptide chain release factors domain-containing protein</fullName>
    </recommendedName>
</protein>
<dbReference type="InterPro" id="IPR045853">
    <property type="entry name" value="Pep_chain_release_fac_I_sf"/>
</dbReference>
<dbReference type="Proteomes" id="UP000605846">
    <property type="component" value="Unassembled WGS sequence"/>
</dbReference>
<reference evidence="6" key="1">
    <citation type="submission" date="2020-01" db="EMBL/GenBank/DDBJ databases">
        <title>Genome Sequencing of Three Apophysomyces-Like Fungal Strains Confirms a Novel Fungal Genus in the Mucoromycota with divergent Burkholderia-like Endosymbiotic Bacteria.</title>
        <authorList>
            <person name="Stajich J.E."/>
            <person name="Macias A.M."/>
            <person name="Carter-House D."/>
            <person name="Lovett B."/>
            <person name="Kasson L.R."/>
            <person name="Berry K."/>
            <person name="Grigoriev I."/>
            <person name="Chang Y."/>
            <person name="Spatafora J."/>
            <person name="Kasson M.T."/>
        </authorList>
    </citation>
    <scope>NUCLEOTIDE SEQUENCE</scope>
    <source>
        <strain evidence="6">NRRL A-21654</strain>
    </source>
</reference>
<name>A0A8H7BRJ9_9FUNG</name>
<dbReference type="Gene3D" id="3.30.160.20">
    <property type="match status" value="1"/>
</dbReference>
<keyword evidence="2" id="KW-0488">Methylation</keyword>
<feature type="domain" description="Prokaryotic-type class I peptide chain release factors" evidence="5">
    <location>
        <begin position="262"/>
        <end position="278"/>
    </location>
</feature>
<dbReference type="InterPro" id="IPR050057">
    <property type="entry name" value="Prokaryotic/Mito_RF"/>
</dbReference>
<dbReference type="InterPro" id="IPR000352">
    <property type="entry name" value="Pep_chain_release_fac_I"/>
</dbReference>
<comment type="caution">
    <text evidence="6">The sequence shown here is derived from an EMBL/GenBank/DDBJ whole genome shotgun (WGS) entry which is preliminary data.</text>
</comment>
<evidence type="ECO:0000259" key="5">
    <source>
        <dbReference type="PROSITE" id="PS00745"/>
    </source>
</evidence>
<evidence type="ECO:0000313" key="6">
    <source>
        <dbReference type="EMBL" id="KAF7722444.1"/>
    </source>
</evidence>
<dbReference type="FunFam" id="3.30.160.20:FF:000004">
    <property type="entry name" value="Peptide chain release factor 1"/>
    <property type="match status" value="1"/>
</dbReference>
<gene>
    <name evidence="6" type="ORF">EC973_003146</name>
</gene>
<dbReference type="GO" id="GO:0003747">
    <property type="term" value="F:translation release factor activity"/>
    <property type="evidence" value="ECO:0007669"/>
    <property type="project" value="InterPro"/>
</dbReference>
<dbReference type="Gene3D" id="3.30.70.1660">
    <property type="match status" value="2"/>
</dbReference>